<evidence type="ECO:0000259" key="1">
    <source>
        <dbReference type="Pfam" id="PF05368"/>
    </source>
</evidence>
<dbReference type="InterPro" id="IPR036291">
    <property type="entry name" value="NAD(P)-bd_dom_sf"/>
</dbReference>
<gene>
    <name evidence="2" type="ORF">NECHADRAFT_88307</name>
</gene>
<organism evidence="2 3">
    <name type="scientific">Fusarium vanettenii (strain ATCC MYA-4622 / CBS 123669 / FGSC 9596 / NRRL 45880 / 77-13-4)</name>
    <name type="common">Fusarium solani subsp. pisi</name>
    <dbReference type="NCBI Taxonomy" id="660122"/>
    <lineage>
        <taxon>Eukaryota</taxon>
        <taxon>Fungi</taxon>
        <taxon>Dikarya</taxon>
        <taxon>Ascomycota</taxon>
        <taxon>Pezizomycotina</taxon>
        <taxon>Sordariomycetes</taxon>
        <taxon>Hypocreomycetidae</taxon>
        <taxon>Hypocreales</taxon>
        <taxon>Nectriaceae</taxon>
        <taxon>Fusarium</taxon>
        <taxon>Fusarium solani species complex</taxon>
        <taxon>Fusarium vanettenii</taxon>
    </lineage>
</organism>
<evidence type="ECO:0000313" key="2">
    <source>
        <dbReference type="EMBL" id="EEU37838.1"/>
    </source>
</evidence>
<dbReference type="InterPro" id="IPR008030">
    <property type="entry name" value="NmrA-like"/>
</dbReference>
<dbReference type="Gene3D" id="3.40.50.720">
    <property type="entry name" value="NAD(P)-binding Rossmann-like Domain"/>
    <property type="match status" value="1"/>
</dbReference>
<feature type="domain" description="NmrA-like" evidence="1">
    <location>
        <begin position="19"/>
        <end position="113"/>
    </location>
</feature>
<evidence type="ECO:0000313" key="3">
    <source>
        <dbReference type="Proteomes" id="UP000005206"/>
    </source>
</evidence>
<dbReference type="GeneID" id="9669868"/>
<dbReference type="Proteomes" id="UP000005206">
    <property type="component" value="Chromosome 13"/>
</dbReference>
<dbReference type="RefSeq" id="XP_003043551.1">
    <property type="nucleotide sequence ID" value="XM_003043505.1"/>
</dbReference>
<keyword evidence="3" id="KW-1185">Reference proteome</keyword>
<dbReference type="VEuPathDB" id="FungiDB:NECHADRAFT_88307"/>
<dbReference type="STRING" id="660122.C7ZDJ7"/>
<dbReference type="Pfam" id="PF05368">
    <property type="entry name" value="NmrA"/>
    <property type="match status" value="1"/>
</dbReference>
<sequence>MFQEKLLNFQRDYLGKHNHRRGKAKESASSGIKVVKANSWNPKELDAAFNGCWGLWVSTNSDDINFKNEAGPPESQMGCNIIDAAIPQGINHFIFQSLSTASKITNVEVPILSSDNKEAVSRKTA</sequence>
<dbReference type="EMBL" id="GG698920">
    <property type="protein sequence ID" value="EEU37838.1"/>
    <property type="molecule type" value="Genomic_DNA"/>
</dbReference>
<reference evidence="2 3" key="1">
    <citation type="journal article" date="2009" name="PLoS Genet.">
        <title>The genome of Nectria haematococca: contribution of supernumerary chromosomes to gene expansion.</title>
        <authorList>
            <person name="Coleman J.J."/>
            <person name="Rounsley S.D."/>
            <person name="Rodriguez-Carres M."/>
            <person name="Kuo A."/>
            <person name="Wasmann C.C."/>
            <person name="Grimwood J."/>
            <person name="Schmutz J."/>
            <person name="Taga M."/>
            <person name="White G.J."/>
            <person name="Zhou S."/>
            <person name="Schwartz D.C."/>
            <person name="Freitag M."/>
            <person name="Ma L.J."/>
            <person name="Danchin E.G."/>
            <person name="Henrissat B."/>
            <person name="Coutinho P.M."/>
            <person name="Nelson D.R."/>
            <person name="Straney D."/>
            <person name="Napoli C.A."/>
            <person name="Barker B.M."/>
            <person name="Gribskov M."/>
            <person name="Rep M."/>
            <person name="Kroken S."/>
            <person name="Molnar I."/>
            <person name="Rensing C."/>
            <person name="Kennell J.C."/>
            <person name="Zamora J."/>
            <person name="Farman M.L."/>
            <person name="Selker E.U."/>
            <person name="Salamov A."/>
            <person name="Shapiro H."/>
            <person name="Pangilinan J."/>
            <person name="Lindquist E."/>
            <person name="Lamers C."/>
            <person name="Grigoriev I.V."/>
            <person name="Geiser D.M."/>
            <person name="Covert S.F."/>
            <person name="Temporini E."/>
            <person name="Vanetten H.D."/>
        </authorList>
    </citation>
    <scope>NUCLEOTIDE SEQUENCE [LARGE SCALE GENOMIC DNA]</scope>
    <source>
        <strain evidence="3">ATCC MYA-4622 / CBS 123669 / FGSC 9596 / NRRL 45880 / 77-13-4</strain>
    </source>
</reference>
<dbReference type="KEGG" id="nhe:NECHADRAFT_88307"/>
<dbReference type="InParanoid" id="C7ZDJ7"/>
<name>C7ZDJ7_FUSV7</name>
<accession>C7ZDJ7</accession>
<protein>
    <recommendedName>
        <fullName evidence="1">NmrA-like domain-containing protein</fullName>
    </recommendedName>
</protein>
<proteinExistence type="predicted"/>
<dbReference type="SUPFAM" id="SSF51735">
    <property type="entry name" value="NAD(P)-binding Rossmann-fold domains"/>
    <property type="match status" value="1"/>
</dbReference>
<dbReference type="AlphaFoldDB" id="C7ZDJ7"/>
<dbReference type="OrthoDB" id="300709at2759"/>
<dbReference type="HOGENOM" id="CLU_1993210_0_0_1"/>